<name>A0A8S9RUS2_BRACR</name>
<accession>A0A8S9RUS2</accession>
<reference evidence="1" key="1">
    <citation type="submission" date="2019-12" db="EMBL/GenBank/DDBJ databases">
        <title>Genome sequencing and annotation of Brassica cretica.</title>
        <authorList>
            <person name="Studholme D.J."/>
            <person name="Sarris P."/>
        </authorList>
    </citation>
    <scope>NUCLEOTIDE SEQUENCE</scope>
    <source>
        <strain evidence="1">PFS-109/04</strain>
        <tissue evidence="1">Leaf</tissue>
    </source>
</reference>
<gene>
    <name evidence="1" type="ORF">F2Q69_00027421</name>
</gene>
<sequence length="121" mass="13929">MDYCWSKFLRVLEPDHNSLITGDSFFIDEEKKVAMGGNIHCTAKACSYVPSLVQIKQPAAGGKRKHQSDLEKQRYDQNMSRLVSLKRRGTEASLDVRFPLWNRNRNRNLVEACGISPQKRF</sequence>
<evidence type="ECO:0000313" key="2">
    <source>
        <dbReference type="Proteomes" id="UP000712600"/>
    </source>
</evidence>
<dbReference type="EMBL" id="QGKX02000088">
    <property type="protein sequence ID" value="KAF3584500.1"/>
    <property type="molecule type" value="Genomic_DNA"/>
</dbReference>
<evidence type="ECO:0000313" key="1">
    <source>
        <dbReference type="EMBL" id="KAF3584500.1"/>
    </source>
</evidence>
<comment type="caution">
    <text evidence="1">The sequence shown here is derived from an EMBL/GenBank/DDBJ whole genome shotgun (WGS) entry which is preliminary data.</text>
</comment>
<dbReference type="Proteomes" id="UP000712600">
    <property type="component" value="Unassembled WGS sequence"/>
</dbReference>
<protein>
    <submittedName>
        <fullName evidence="1">Uncharacterized protein</fullName>
    </submittedName>
</protein>
<organism evidence="1 2">
    <name type="scientific">Brassica cretica</name>
    <name type="common">Mustard</name>
    <dbReference type="NCBI Taxonomy" id="69181"/>
    <lineage>
        <taxon>Eukaryota</taxon>
        <taxon>Viridiplantae</taxon>
        <taxon>Streptophyta</taxon>
        <taxon>Embryophyta</taxon>
        <taxon>Tracheophyta</taxon>
        <taxon>Spermatophyta</taxon>
        <taxon>Magnoliopsida</taxon>
        <taxon>eudicotyledons</taxon>
        <taxon>Gunneridae</taxon>
        <taxon>Pentapetalae</taxon>
        <taxon>rosids</taxon>
        <taxon>malvids</taxon>
        <taxon>Brassicales</taxon>
        <taxon>Brassicaceae</taxon>
        <taxon>Brassiceae</taxon>
        <taxon>Brassica</taxon>
    </lineage>
</organism>
<proteinExistence type="predicted"/>
<dbReference type="AlphaFoldDB" id="A0A8S9RUS2"/>